<evidence type="ECO:0000256" key="1">
    <source>
        <dbReference type="ARBA" id="ARBA00023118"/>
    </source>
</evidence>
<dbReference type="EC" id="3.1.-.-" evidence="2"/>
<keyword evidence="4" id="KW-1185">Reference proteome</keyword>
<comment type="function">
    <text evidence="2">CRISPR (clustered regularly interspaced short palindromic repeat) is an adaptive immune system that provides protection against mobile genetic elements (viruses, transposable elements and conjugative plasmids). CRISPR clusters contain spacers, sequences complementary to antecedent mobile elements, and target invading nucleic acids. CRISPR clusters are transcribed and processed into CRISPR RNA (crRNA).</text>
</comment>
<proteinExistence type="inferred from homology"/>
<dbReference type="Gene3D" id="3.30.70.2660">
    <property type="match status" value="1"/>
</dbReference>
<dbReference type="Proteomes" id="UP000176204">
    <property type="component" value="Chromosome I"/>
</dbReference>
<dbReference type="NCBIfam" id="TIGR02593">
    <property type="entry name" value="CRISPR_cas5"/>
    <property type="match status" value="1"/>
</dbReference>
<reference evidence="4" key="1">
    <citation type="submission" date="2016-09" db="EMBL/GenBank/DDBJ databases">
        <authorList>
            <person name="Koehorst J."/>
        </authorList>
    </citation>
    <scope>NUCLEOTIDE SEQUENCE [LARGE SCALE GENOMIC DNA]</scope>
</reference>
<name>A0A1C7P9I1_9BACT</name>
<dbReference type="AlphaFoldDB" id="A0A1C7P9I1"/>
<dbReference type="NCBIfam" id="TIGR01876">
    <property type="entry name" value="cas_Cas5d"/>
    <property type="match status" value="1"/>
</dbReference>
<protein>
    <recommendedName>
        <fullName evidence="2">pre-crRNA processing endonuclease</fullName>
        <ecNumber evidence="2">3.1.-.-</ecNumber>
    </recommendedName>
</protein>
<dbReference type="InterPro" id="IPR013422">
    <property type="entry name" value="CRISPR-assoc_prot_Cas5_N"/>
</dbReference>
<dbReference type="PIRSF" id="PIRSF029950">
    <property type="entry name" value="Cas_CT1134"/>
    <property type="match status" value="1"/>
</dbReference>
<comment type="similarity">
    <text evidence="2">Belongs to the CRISPR-associated protein Cas5 family. Subtype I-C/Dvulg subfamily.</text>
</comment>
<evidence type="ECO:0000313" key="3">
    <source>
        <dbReference type="EMBL" id="SEH99068.1"/>
    </source>
</evidence>
<dbReference type="CDD" id="cd09752">
    <property type="entry name" value="Cas5_I-C"/>
    <property type="match status" value="1"/>
</dbReference>
<sequence length="237" mass="27107">MPKTVKLHVWGDFACFTRPELKAERFSYDVITPSAARGILEAIYWKPQMCWVIDRIHVLKPIRFTQIRRNELGVKMSKPKAELLQGGMGNVGINIEDARQQRAATVLNGVGYVIEAHVELRSRDENPEIDSETKHFEMFCRRAAKGQCFHQPYFGTREFPVDFTLLEDGDMPASELPEEQQNRHLGMMLHDIEYIPDKKGKIVSSNDGRRLTANPRFFMAELRGGILDVPPLAQTHS</sequence>
<dbReference type="KEGG" id="agl:PYTT_2356"/>
<organism evidence="3 4">
    <name type="scientific">Akkermansia glycaniphila</name>
    <dbReference type="NCBI Taxonomy" id="1679444"/>
    <lineage>
        <taxon>Bacteria</taxon>
        <taxon>Pseudomonadati</taxon>
        <taxon>Verrucomicrobiota</taxon>
        <taxon>Verrucomicrobiia</taxon>
        <taxon>Verrucomicrobiales</taxon>
        <taxon>Akkermansiaceae</taxon>
        <taxon>Akkermansia</taxon>
    </lineage>
</organism>
<keyword evidence="2" id="KW-0694">RNA-binding</keyword>
<dbReference type="GO" id="GO:0003723">
    <property type="term" value="F:RNA binding"/>
    <property type="evidence" value="ECO:0007669"/>
    <property type="project" value="UniProtKB-UniRule"/>
</dbReference>
<dbReference type="GO" id="GO:0004519">
    <property type="term" value="F:endonuclease activity"/>
    <property type="evidence" value="ECO:0007669"/>
    <property type="project" value="UniProtKB-UniRule"/>
</dbReference>
<accession>A0A1C7P9I1</accession>
<evidence type="ECO:0000256" key="2">
    <source>
        <dbReference type="PIRNR" id="PIRNR029950"/>
    </source>
</evidence>
<gene>
    <name evidence="3" type="ORF">PYTT_2356</name>
</gene>
<dbReference type="PATRIC" id="fig|1679444.3.peg.1582"/>
<dbReference type="RefSeq" id="WP_067777643.1">
    <property type="nucleotide sequence ID" value="NZ_LIGX01000040.1"/>
</dbReference>
<dbReference type="GO" id="GO:0016787">
    <property type="term" value="F:hydrolase activity"/>
    <property type="evidence" value="ECO:0007669"/>
    <property type="project" value="UniProtKB-KW"/>
</dbReference>
<keyword evidence="1 2" id="KW-0051">Antiviral defense</keyword>
<dbReference type="InterPro" id="IPR010155">
    <property type="entry name" value="CRISPR-assoc_prot_Cas5d"/>
</dbReference>
<dbReference type="GO" id="GO:0051607">
    <property type="term" value="P:defense response to virus"/>
    <property type="evidence" value="ECO:0007669"/>
    <property type="project" value="UniProtKB-UniRule"/>
</dbReference>
<evidence type="ECO:0000313" key="4">
    <source>
        <dbReference type="Proteomes" id="UP000176204"/>
    </source>
</evidence>
<dbReference type="Pfam" id="PF09704">
    <property type="entry name" value="Cas_Cas5d"/>
    <property type="match status" value="1"/>
</dbReference>
<dbReference type="STRING" id="1679444.PYTT_2356"/>
<dbReference type="OrthoDB" id="5621871at2"/>
<keyword evidence="2" id="KW-0378">Hydrolase</keyword>
<keyword evidence="2" id="KW-0540">Nuclease</keyword>
<dbReference type="InterPro" id="IPR021124">
    <property type="entry name" value="CRISPR-assoc_prot_Cas5"/>
</dbReference>
<dbReference type="EMBL" id="LT629973">
    <property type="protein sequence ID" value="SEH99068.1"/>
    <property type="molecule type" value="Genomic_DNA"/>
</dbReference>
<dbReference type="GO" id="GO:0043571">
    <property type="term" value="P:maintenance of CRISPR repeat elements"/>
    <property type="evidence" value="ECO:0007669"/>
    <property type="project" value="UniProtKB-UniRule"/>
</dbReference>
<keyword evidence="2" id="KW-0255">Endonuclease</keyword>